<dbReference type="SUPFAM" id="SSF51126">
    <property type="entry name" value="Pectin lyase-like"/>
    <property type="match status" value="1"/>
</dbReference>
<keyword evidence="4" id="KW-1185">Reference proteome</keyword>
<dbReference type="InterPro" id="IPR011050">
    <property type="entry name" value="Pectin_lyase_fold/virulence"/>
</dbReference>
<feature type="compositionally biased region" description="Pro residues" evidence="1">
    <location>
        <begin position="800"/>
        <end position="817"/>
    </location>
</feature>
<feature type="region of interest" description="Disordered" evidence="1">
    <location>
        <begin position="626"/>
        <end position="862"/>
    </location>
</feature>
<evidence type="ECO:0000313" key="3">
    <source>
        <dbReference type="EMBL" id="KAI5068027.1"/>
    </source>
</evidence>
<reference evidence="3" key="1">
    <citation type="submission" date="2021-01" db="EMBL/GenBank/DDBJ databases">
        <title>Adiantum capillus-veneris genome.</title>
        <authorList>
            <person name="Fang Y."/>
            <person name="Liao Q."/>
        </authorList>
    </citation>
    <scope>NUCLEOTIDE SEQUENCE</scope>
    <source>
        <strain evidence="3">H3</strain>
        <tissue evidence="3">Leaf</tissue>
    </source>
</reference>
<proteinExistence type="predicted"/>
<accession>A0A9D4UHY9</accession>
<gene>
    <name evidence="3" type="ORF">GOP47_0016372</name>
</gene>
<keyword evidence="2" id="KW-0732">Signal</keyword>
<name>A0A9D4UHY9_ADICA</name>
<dbReference type="PANTHER" id="PTHR31656">
    <property type="entry name" value="ROOT CAP DOMAIN-CONTAINING PROTEIN"/>
    <property type="match status" value="1"/>
</dbReference>
<evidence type="ECO:0000256" key="2">
    <source>
        <dbReference type="SAM" id="SignalP"/>
    </source>
</evidence>
<dbReference type="PRINTS" id="PR01217">
    <property type="entry name" value="PRICHEXTENSN"/>
</dbReference>
<feature type="signal peptide" evidence="2">
    <location>
        <begin position="1"/>
        <end position="23"/>
    </location>
</feature>
<evidence type="ECO:0000313" key="4">
    <source>
        <dbReference type="Proteomes" id="UP000886520"/>
    </source>
</evidence>
<evidence type="ECO:0000256" key="1">
    <source>
        <dbReference type="SAM" id="MobiDB-lite"/>
    </source>
</evidence>
<sequence>MDKDQTLAMASMGVLLMLEVASSMHSHASTVRAWVHLVQTAWHIEPFLDSISGSWSSIMFKRRLRISRETFEYLCKMVAPQMKKQNTNMRDAITLDRRVALAVHRLASGANVEVLADMYGVARSTATSIILDFCRKWPSKLLLSANCMIWDYDVGWAGSIHDSQNFSRSMLGKRCQRGELGDYCLVGDCAYPARSYMRYFVSWLRIELLFPVEESATSMRAPPLLFLSLLLASLHSGSGHRRLATGDVLNRELPAECGDALCLVQAILNKRPQIFITNNIDLKGVGILPTIENRVSISGVCDQSKCKVDAGGAAGIFVVGLGGYLTLKDLDLTGGFCSRGSAVLVSGLGADSSPSSGKLEALNVKFDNNIATDVGGAVAIDSGGSAYVKNSVFYNNKASKGGAVFVGGSTTLPTSLELPNPNPTTSTIAPKPASCSFRSCTTFANTEFARNQADVAGGAVYVDDSTPDCVDVGGAQLDCTACTFVNNTAGQDGGALQLAFLSSGATANTKQSAFISNTAGEDGGDVNVQAGQVGAPGAQLRSYSTVYSASKAPNGMAVAVGPAASATFSKCDFSSYMMANSTTCEGTCNVTCPVDKRLPELQGSCADVLPPAPVCPWVPQECPPPAESTLPNPATSPPPPASLAPPQVPVLPTPPPSEEPPPVNVSPPPYISSPSPPSPTLNPTPPSSPSPPPPTLSPPPPEFSSPPPPSSPSPPPPQLSPPPPSPQISPPLIPPPSPPSNPPPAPPTTPPPPPKRRRSTKKSPSPPLYSNATSPPPPPSKKRWSWPPPPEGQGTIKNAPPAPPPPSTPSSPSPPPPFKKKWTSPPPQGTGTVENAPPAPPPPPSSSITGDPHFVGKHGERFDFHGKDGKDYCVVSDRDIHINMHVFHGKLRKSTFISKLGVLYRGQKILIDAQSSGLQSHFWKTAVDNVELNDVNSVYTRAGLTITRSSNFVRITVPGEVDILADIVRATFGKRGSLKDYINLQVKQLRVSPDVHGILGQTYLETAHVYEKLQAAKGKKRSRAAKVLVDGSESDYLTSDILSSDCKYSTFEAQASWPKRVKRTLFESMQTILPLGLNDHASVVRDCVGFGDEAICQV</sequence>
<dbReference type="EMBL" id="JABFUD020000016">
    <property type="protein sequence ID" value="KAI5068027.1"/>
    <property type="molecule type" value="Genomic_DNA"/>
</dbReference>
<dbReference type="AlphaFoldDB" id="A0A9D4UHY9"/>
<feature type="compositionally biased region" description="Pro residues" evidence="1">
    <location>
        <begin position="634"/>
        <end position="753"/>
    </location>
</feature>
<dbReference type="OrthoDB" id="1930517at2759"/>
<dbReference type="Proteomes" id="UP000886520">
    <property type="component" value="Chromosome 16"/>
</dbReference>
<protein>
    <submittedName>
        <fullName evidence="3">Uncharacterized protein</fullName>
    </submittedName>
</protein>
<organism evidence="3 4">
    <name type="scientific">Adiantum capillus-veneris</name>
    <name type="common">Maidenhair fern</name>
    <dbReference type="NCBI Taxonomy" id="13818"/>
    <lineage>
        <taxon>Eukaryota</taxon>
        <taxon>Viridiplantae</taxon>
        <taxon>Streptophyta</taxon>
        <taxon>Embryophyta</taxon>
        <taxon>Tracheophyta</taxon>
        <taxon>Polypodiopsida</taxon>
        <taxon>Polypodiidae</taxon>
        <taxon>Polypodiales</taxon>
        <taxon>Pteridineae</taxon>
        <taxon>Pteridaceae</taxon>
        <taxon>Vittarioideae</taxon>
        <taxon>Adiantum</taxon>
    </lineage>
</organism>
<feature type="chain" id="PRO_5038537806" evidence="2">
    <location>
        <begin position="24"/>
        <end position="1098"/>
    </location>
</feature>
<comment type="caution">
    <text evidence="3">The sequence shown here is derived from an EMBL/GenBank/DDBJ whole genome shotgun (WGS) entry which is preliminary data.</text>
</comment>